<feature type="transmembrane region" description="Helical" evidence="1">
    <location>
        <begin position="799"/>
        <end position="828"/>
    </location>
</feature>
<keyword evidence="1" id="KW-0812">Transmembrane</keyword>
<gene>
    <name evidence="2" type="primary">pmpB</name>
    <name evidence="2" type="ORF">SNEC2469_LOCUS5498</name>
</gene>
<dbReference type="Proteomes" id="UP000601435">
    <property type="component" value="Unassembled WGS sequence"/>
</dbReference>
<accession>A0A812MAA8</accession>
<keyword evidence="1" id="KW-0472">Membrane</keyword>
<reference evidence="2" key="1">
    <citation type="submission" date="2021-02" db="EMBL/GenBank/DDBJ databases">
        <authorList>
            <person name="Dougan E. K."/>
            <person name="Rhodes N."/>
            <person name="Thang M."/>
            <person name="Chan C."/>
        </authorList>
    </citation>
    <scope>NUCLEOTIDE SEQUENCE</scope>
</reference>
<keyword evidence="3" id="KW-1185">Reference proteome</keyword>
<organism evidence="2 3">
    <name type="scientific">Symbiodinium necroappetens</name>
    <dbReference type="NCBI Taxonomy" id="1628268"/>
    <lineage>
        <taxon>Eukaryota</taxon>
        <taxon>Sar</taxon>
        <taxon>Alveolata</taxon>
        <taxon>Dinophyceae</taxon>
        <taxon>Suessiales</taxon>
        <taxon>Symbiodiniaceae</taxon>
        <taxon>Symbiodinium</taxon>
    </lineage>
</organism>
<evidence type="ECO:0000313" key="3">
    <source>
        <dbReference type="Proteomes" id="UP000601435"/>
    </source>
</evidence>
<sequence>MSQLLEKLAASEPGGFATYGPIVVAKNSQISVSDSFARNGCCGGFSVRQELAGALAAVQVTGGSTISISNTAARLEGGGFAAWRGDVVVSDGSKLRIRNTASSSSHSGGFSAPEGVLLSNNSFITIRNSTSRKHSGGFWTKRLEVTSRSAVHIDRTQTGWSGGGFSADDLALVAGHSKITVSDSQAIEGSGGGFQTAKLYLEGNSSIDLRTTSAGIMGGGVYAANFSAGSHALVVANGSTLGVRNATSRLYGGGLCIIGRAVITGWSKVHTSDCHTTLVAGGGVVTTDRLLLNESSDVHIQNATAGRSGGGLHAEGTITIAGSSTLAISNTSCEEDGGGFHISSTGDSPPGLALHDGMLVVNDSRSKGKGAAGFVQDRVFLGAASGLYVHKAVGSDLSSVVAARSLQLSPGATVLLEDVVGGLGLDLRNSDCPSALANRTVEIAAGASLKASGRLGSGFLSLETCPFEVVHLSDIHLQSWSSPLLSTRAHKVVVRDVSIDYEPPLHDVLVLATIDSFKADSLDVSCKDCTHGVAFNAAGSELRALSTPLLICPLAASVSGGMLQRCTCANYQTTRQAYADRQAVMLQDMMNTCTFCEPHTQFINGTCQKCPPYNAWSDGKSDVCHVLPQDSAQVGALFAASASSVFLAFVFYQILHAPLVIVDAKSQRIPHRLRKAAGKAFPEGMDQRSFSMSLQGPIVDLPQFLSRQLYRQLCYRVKGTGLQWLDFSPENAQAVRIQSIDRSKLEVQDAHVPYDCAAAVGALHATNLMHLMLPLCAALFLVVLLPVALQVSIMSGNGIAHVLVTSAYCALPVGLAALILHPVVAWLIERHCRRTPFSKLLDDYRWRIQCDPHPGPDAVHPSNQGFMVLTLWELWGHFESFILDRNMHFVVNNIVRARCNFETATENRPPGVDEIPDLRGDIATITVTIIAGELHAPAVVPPLLVVDMHVIAAIHNIAEPVQRAPSPSPPRAPIVLVSGQGMLSDHPSDEVVSLFVHRLHHRLYHESGSFPAYRFYGQCALGDLVHAKISWSDTTEEDWIADPDFLDNRRSVGNLTLPRHVASTKWAKERGIAGLEVKLLHPFMFLFQNWNSYWLRWTAHGKEAYFLVARTKPEMVLVGEILTQLRAQNVDIDAAATNLAVQQQATQAKNIDKELRAWVQTLAINDRKKSELEEWIGEVEHYINTLDDEEKDFTSSTFSTVEKDSLNGSMANNFFPEPGASFEHQLAQACKDCPRKKDFASGRRIVSFVDAFLRPLLEATARLLHRSTALAFPQSFAKGDVHALIAEVQTVMQESSDEAIHCRNQDLSGFFTSISTAQFQHAWTVTREFYRQRHGVELDTVYTVNVKEQQQVQRVFRGRRRQKATREVRIHSADIPTIIFHSLQLQFFTVAERGFVQTHGSPMGSPLSPALCNMVISAHEEVWRRTFSQSFSAMNKSLLCLRYVDNRLWISENRVASLPGVRLFLSNHFYGGDILLEDEPAYDFVGFSLDIPARTIRYNRSRDWLCFVTSLDMSRQEADRPSDADTNDDQNEHRRGLADALLRVLGDPVCAVEPTTPLAMSNITSTSIVCFTSTTSSCSSLVHLVLPRCKKHELDNSQLTNLDEILVINFVYTAETLCIALTSFNTLHIDHLYDPGKFLCGWSTSPLLCHILQSSQVYA</sequence>
<evidence type="ECO:0000313" key="2">
    <source>
        <dbReference type="EMBL" id="CAE7254786.1"/>
    </source>
</evidence>
<feature type="transmembrane region" description="Helical" evidence="1">
    <location>
        <begin position="771"/>
        <end position="793"/>
    </location>
</feature>
<protein>
    <submittedName>
        <fullName evidence="2">PmpB protein</fullName>
    </submittedName>
</protein>
<name>A0A812MAA8_9DINO</name>
<proteinExistence type="predicted"/>
<feature type="non-terminal residue" evidence="2">
    <location>
        <position position="1"/>
    </location>
</feature>
<comment type="caution">
    <text evidence="2">The sequence shown here is derived from an EMBL/GenBank/DDBJ whole genome shotgun (WGS) entry which is preliminary data.</text>
</comment>
<keyword evidence="1" id="KW-1133">Transmembrane helix</keyword>
<evidence type="ECO:0000256" key="1">
    <source>
        <dbReference type="SAM" id="Phobius"/>
    </source>
</evidence>
<dbReference type="EMBL" id="CAJNJA010010196">
    <property type="protein sequence ID" value="CAE7254786.1"/>
    <property type="molecule type" value="Genomic_DNA"/>
</dbReference>